<accession>A0AAD7D108</accession>
<keyword evidence="2" id="KW-1185">Reference proteome</keyword>
<evidence type="ECO:0000313" key="2">
    <source>
        <dbReference type="Proteomes" id="UP001221757"/>
    </source>
</evidence>
<sequence length="524" mass="58983">MVDINEDVFSQILSHVSDSQTLYTVLIALPKLHLLFPIALARLWEFPVLDYLLDTSGPRLLAESIRHLDVSIEHEDLDSQRRRMRGPPVLDRTASGFRLPGDVIALHERLPELFKRTVNLESLDYHSRPGIAMETKHVEPLQHLERLRRFAVNCALRDQEFDIPTGEYDAENWQIEPFFSTVGPLIISLDLRNINQTMFAALTGQTDVFASYHALEQLKLDITEGLIVCDKTLQESQKGPLDLVHCNLLTELSIIVRHSVVSADLPALSHLEIKDSTRNTERHYWSSTDNQLGWKREGRAYFGLVPSFLGSIRAGGLPNLTSLWVDERILVLPHRCAVRDLLDPESDEEPAFGQLESLRVGFGPINHIDAGRILDLCDPAKLSQFGFEWNWHDYARDEEISAGLLTHLARFPKLNDIHVLFPRPETQLSGLPDPVVDARTLSDVTSIFKCNGTFGASAILFVSDGSIAPNAAVSKFFHAGYMPKYFPGEGLDASNPDSDNFIPPRPVRGEEIEQLRDLLQRIVA</sequence>
<protein>
    <submittedName>
        <fullName evidence="1">Uncharacterized protein</fullName>
    </submittedName>
</protein>
<proteinExistence type="predicted"/>
<name>A0AAD7D108_MYCRO</name>
<organism evidence="1 2">
    <name type="scientific">Mycena rosella</name>
    <name type="common">Pink bonnet</name>
    <name type="synonym">Agaricus rosellus</name>
    <dbReference type="NCBI Taxonomy" id="1033263"/>
    <lineage>
        <taxon>Eukaryota</taxon>
        <taxon>Fungi</taxon>
        <taxon>Dikarya</taxon>
        <taxon>Basidiomycota</taxon>
        <taxon>Agaricomycotina</taxon>
        <taxon>Agaricomycetes</taxon>
        <taxon>Agaricomycetidae</taxon>
        <taxon>Agaricales</taxon>
        <taxon>Marasmiineae</taxon>
        <taxon>Mycenaceae</taxon>
        <taxon>Mycena</taxon>
    </lineage>
</organism>
<reference evidence="1" key="1">
    <citation type="submission" date="2023-03" db="EMBL/GenBank/DDBJ databases">
        <title>Massive genome expansion in bonnet fungi (Mycena s.s.) driven by repeated elements and novel gene families across ecological guilds.</title>
        <authorList>
            <consortium name="Lawrence Berkeley National Laboratory"/>
            <person name="Harder C.B."/>
            <person name="Miyauchi S."/>
            <person name="Viragh M."/>
            <person name="Kuo A."/>
            <person name="Thoen E."/>
            <person name="Andreopoulos B."/>
            <person name="Lu D."/>
            <person name="Skrede I."/>
            <person name="Drula E."/>
            <person name="Henrissat B."/>
            <person name="Morin E."/>
            <person name="Kohler A."/>
            <person name="Barry K."/>
            <person name="LaButti K."/>
            <person name="Morin E."/>
            <person name="Salamov A."/>
            <person name="Lipzen A."/>
            <person name="Mereny Z."/>
            <person name="Hegedus B."/>
            <person name="Baldrian P."/>
            <person name="Stursova M."/>
            <person name="Weitz H."/>
            <person name="Taylor A."/>
            <person name="Grigoriev I.V."/>
            <person name="Nagy L.G."/>
            <person name="Martin F."/>
            <person name="Kauserud H."/>
        </authorList>
    </citation>
    <scope>NUCLEOTIDE SEQUENCE</scope>
    <source>
        <strain evidence="1">CBHHK067</strain>
    </source>
</reference>
<evidence type="ECO:0000313" key="1">
    <source>
        <dbReference type="EMBL" id="KAJ7671836.1"/>
    </source>
</evidence>
<comment type="caution">
    <text evidence="1">The sequence shown here is derived from an EMBL/GenBank/DDBJ whole genome shotgun (WGS) entry which is preliminary data.</text>
</comment>
<dbReference type="Proteomes" id="UP001221757">
    <property type="component" value="Unassembled WGS sequence"/>
</dbReference>
<dbReference type="EMBL" id="JARKIE010000171">
    <property type="protein sequence ID" value="KAJ7671836.1"/>
    <property type="molecule type" value="Genomic_DNA"/>
</dbReference>
<dbReference type="AlphaFoldDB" id="A0AAD7D108"/>
<gene>
    <name evidence="1" type="ORF">B0H17DRAFT_1084803</name>
</gene>